<protein>
    <submittedName>
        <fullName evidence="2">Uncharacterized protein</fullName>
    </submittedName>
</protein>
<feature type="compositionally biased region" description="Low complexity" evidence="1">
    <location>
        <begin position="79"/>
        <end position="90"/>
    </location>
</feature>
<feature type="non-terminal residue" evidence="2">
    <location>
        <position position="1"/>
    </location>
</feature>
<accession>A0A382U749</accession>
<feature type="region of interest" description="Disordered" evidence="1">
    <location>
        <begin position="1"/>
        <end position="106"/>
    </location>
</feature>
<evidence type="ECO:0000313" key="2">
    <source>
        <dbReference type="EMBL" id="SVD29842.1"/>
    </source>
</evidence>
<feature type="compositionally biased region" description="Basic and acidic residues" evidence="1">
    <location>
        <begin position="27"/>
        <end position="47"/>
    </location>
</feature>
<name>A0A382U749_9ZZZZ</name>
<organism evidence="2">
    <name type="scientific">marine metagenome</name>
    <dbReference type="NCBI Taxonomy" id="408172"/>
    <lineage>
        <taxon>unclassified sequences</taxon>
        <taxon>metagenomes</taxon>
        <taxon>ecological metagenomes</taxon>
    </lineage>
</organism>
<dbReference type="AlphaFoldDB" id="A0A382U749"/>
<reference evidence="2" key="1">
    <citation type="submission" date="2018-05" db="EMBL/GenBank/DDBJ databases">
        <authorList>
            <person name="Lanie J.A."/>
            <person name="Ng W.-L."/>
            <person name="Kazmierczak K.M."/>
            <person name="Andrzejewski T.M."/>
            <person name="Davidsen T.M."/>
            <person name="Wayne K.J."/>
            <person name="Tettelin H."/>
            <person name="Glass J.I."/>
            <person name="Rusch D."/>
            <person name="Podicherti R."/>
            <person name="Tsui H.-C.T."/>
            <person name="Winkler M.E."/>
        </authorList>
    </citation>
    <scope>NUCLEOTIDE SEQUENCE</scope>
</reference>
<sequence length="119" mass="12751">QYIGHSLARGEILEGMLETPLPGTQTDSRKTEKPRQRERPSKPKKEASPATPAKRPGRAPVLDDAGTKVPEHPTPATTPAPASETVPVVVRPAQNAQPPHQRLRPKVEIPAVGCPVISP</sequence>
<proteinExistence type="predicted"/>
<evidence type="ECO:0000256" key="1">
    <source>
        <dbReference type="SAM" id="MobiDB-lite"/>
    </source>
</evidence>
<gene>
    <name evidence="2" type="ORF">METZ01_LOCUS382696</name>
</gene>
<dbReference type="EMBL" id="UINC01141855">
    <property type="protein sequence ID" value="SVD29842.1"/>
    <property type="molecule type" value="Genomic_DNA"/>
</dbReference>